<comment type="caution">
    <text evidence="3">The sequence shown here is derived from an EMBL/GenBank/DDBJ whole genome shotgun (WGS) entry which is preliminary data.</text>
</comment>
<dbReference type="NCBIfam" id="NF033551">
    <property type="entry name" value="transpos_IS1182"/>
    <property type="match status" value="1"/>
</dbReference>
<dbReference type="InterPro" id="IPR025668">
    <property type="entry name" value="Tnp_DDE_dom"/>
</dbReference>
<feature type="domain" description="Transposase InsH N-terminal" evidence="1">
    <location>
        <begin position="32"/>
        <end position="114"/>
    </location>
</feature>
<dbReference type="PANTHER" id="PTHR35604:SF2">
    <property type="entry name" value="TRANSPOSASE INSH FOR INSERTION SEQUENCE ELEMENT IS5A-RELATED"/>
    <property type="match status" value="1"/>
</dbReference>
<evidence type="ECO:0000259" key="2">
    <source>
        <dbReference type="Pfam" id="PF13751"/>
    </source>
</evidence>
<evidence type="ECO:0000313" key="3">
    <source>
        <dbReference type="EMBL" id="PZR03033.1"/>
    </source>
</evidence>
<dbReference type="AlphaFoldDB" id="A0A2W5SQH1"/>
<dbReference type="InterPro" id="IPR008490">
    <property type="entry name" value="Transposase_InsH_N"/>
</dbReference>
<protein>
    <submittedName>
        <fullName evidence="3">IS1182 family transposase</fullName>
    </submittedName>
</protein>
<dbReference type="Pfam" id="PF05598">
    <property type="entry name" value="DUF772"/>
    <property type="match status" value="1"/>
</dbReference>
<dbReference type="EMBL" id="QFQP01000135">
    <property type="protein sequence ID" value="PZR03033.1"/>
    <property type="molecule type" value="Genomic_DNA"/>
</dbReference>
<name>A0A2W5SQH1_9BACT</name>
<feature type="domain" description="Transposase DDE" evidence="2">
    <location>
        <begin position="410"/>
        <end position="505"/>
    </location>
</feature>
<sequence>MHWHPAAERQEEEAVAKRLRASSKFYKFLWEIRGELFDEAFEKQLIECYAPRGQAPCAPAMLAMVMLLQRYDGLGDADAVDAAENDRRWQLVLGTLGSTTAPFGQGSLVRFRTRMIAHDLDKRLVEKTIELAKQTKKFGWQRLRVALDSSPLDGAGRVEDTWNLIGRAMSKVVHLVATALDVDEAEVIRAARLEALTEDSVKASLDIDWDDDEAKHEALNHLVSQVERLDAWVAKRAKPHAAKSPLKEALALLHHVVGQDTEPDPGGGGVRITQGVARERVISISDTQMRHGRKSRSVRIDGYKRHIAVANGFILSTAVEPANAREHEPTERLLAEATAHGELETLDIDRGYLASPVVVRLHRAGVIVNSRAWAVSNHGLFTKDDFAIDLAAKQVTCPAGKSASITPGLQAFFDPKDCAGCPLKAQCTTSEKRSLTIHEAEDLLIELRARRRTTPGRRELRKRVVVEHRLARLGAIQGNRARYRGTRKNELDTNRAAAIANLYVLASFRASA</sequence>
<dbReference type="PANTHER" id="PTHR35604">
    <property type="entry name" value="TRANSPOSASE INSH FOR INSERTION SEQUENCE ELEMENT IS5A-RELATED"/>
    <property type="match status" value="1"/>
</dbReference>
<gene>
    <name evidence="3" type="ORF">DI536_36470</name>
</gene>
<accession>A0A2W5SQH1</accession>
<dbReference type="Pfam" id="PF13751">
    <property type="entry name" value="DDE_Tnp_1_6"/>
    <property type="match status" value="1"/>
</dbReference>
<dbReference type="Proteomes" id="UP000249061">
    <property type="component" value="Unassembled WGS sequence"/>
</dbReference>
<organism evidence="3 4">
    <name type="scientific">Archangium gephyra</name>
    <dbReference type="NCBI Taxonomy" id="48"/>
    <lineage>
        <taxon>Bacteria</taxon>
        <taxon>Pseudomonadati</taxon>
        <taxon>Myxococcota</taxon>
        <taxon>Myxococcia</taxon>
        <taxon>Myxococcales</taxon>
        <taxon>Cystobacterineae</taxon>
        <taxon>Archangiaceae</taxon>
        <taxon>Archangium</taxon>
    </lineage>
</organism>
<proteinExistence type="predicted"/>
<dbReference type="InterPro" id="IPR047629">
    <property type="entry name" value="IS1182_transpos"/>
</dbReference>
<evidence type="ECO:0000259" key="1">
    <source>
        <dbReference type="Pfam" id="PF05598"/>
    </source>
</evidence>
<evidence type="ECO:0000313" key="4">
    <source>
        <dbReference type="Proteomes" id="UP000249061"/>
    </source>
</evidence>
<reference evidence="3 4" key="1">
    <citation type="submission" date="2017-08" db="EMBL/GenBank/DDBJ databases">
        <title>Infants hospitalized years apart are colonized by the same room-sourced microbial strains.</title>
        <authorList>
            <person name="Brooks B."/>
            <person name="Olm M.R."/>
            <person name="Firek B.A."/>
            <person name="Baker R."/>
            <person name="Thomas B.C."/>
            <person name="Morowitz M.J."/>
            <person name="Banfield J.F."/>
        </authorList>
    </citation>
    <scope>NUCLEOTIDE SEQUENCE [LARGE SCALE GENOMIC DNA]</scope>
    <source>
        <strain evidence="3">S2_003_000_R2_14</strain>
    </source>
</reference>